<feature type="transmembrane region" description="Helical" evidence="2">
    <location>
        <begin position="486"/>
        <end position="503"/>
    </location>
</feature>
<dbReference type="RefSeq" id="WP_271342235.1">
    <property type="nucleotide sequence ID" value="NZ_JAQKAB010000017.1"/>
</dbReference>
<keyword evidence="1" id="KW-0175">Coiled coil</keyword>
<dbReference type="InterPro" id="IPR027417">
    <property type="entry name" value="P-loop_NTPase"/>
</dbReference>
<feature type="coiled-coil region" evidence="1">
    <location>
        <begin position="618"/>
        <end position="694"/>
    </location>
</feature>
<evidence type="ECO:0000256" key="1">
    <source>
        <dbReference type="SAM" id="Coils"/>
    </source>
</evidence>
<keyword evidence="5" id="KW-1185">Reference proteome</keyword>
<feature type="domain" description="YhaN AAA" evidence="3">
    <location>
        <begin position="1"/>
        <end position="201"/>
    </location>
</feature>
<feature type="coiled-coil region" evidence="1">
    <location>
        <begin position="386"/>
        <end position="413"/>
    </location>
</feature>
<keyword evidence="2" id="KW-0812">Transmembrane</keyword>
<dbReference type="PANTHER" id="PTHR41259">
    <property type="entry name" value="DOUBLE-STRAND BREAK REPAIR RAD50 ATPASE, PUTATIVE-RELATED"/>
    <property type="match status" value="1"/>
</dbReference>
<evidence type="ECO:0000256" key="2">
    <source>
        <dbReference type="SAM" id="Phobius"/>
    </source>
</evidence>
<reference evidence="4 5" key="1">
    <citation type="submission" date="2023-01" db="EMBL/GenBank/DDBJ databases">
        <title>Bacillus changyiensis sp. nov., isolated from a coastal deposit.</title>
        <authorList>
            <person name="Xiao G."/>
            <person name="Lai Q."/>
            <person name="Hu Z."/>
            <person name="Shao Z."/>
        </authorList>
    </citation>
    <scope>NUCLEOTIDE SEQUENCE [LARGE SCALE GENOMIC DNA]</scope>
    <source>
        <strain evidence="4 5">CLL-7-23</strain>
    </source>
</reference>
<feature type="coiled-coil region" evidence="1">
    <location>
        <begin position="720"/>
        <end position="821"/>
    </location>
</feature>
<keyword evidence="2" id="KW-0472">Membrane</keyword>
<feature type="coiled-coil region" evidence="1">
    <location>
        <begin position="176"/>
        <end position="237"/>
    </location>
</feature>
<accession>A0ABT4X805</accession>
<name>A0ABT4X805_9BACI</name>
<evidence type="ECO:0000313" key="5">
    <source>
        <dbReference type="Proteomes" id="UP001211894"/>
    </source>
</evidence>
<dbReference type="Gene3D" id="3.40.50.300">
    <property type="entry name" value="P-loop containing nucleotide triphosphate hydrolases"/>
    <property type="match status" value="2"/>
</dbReference>
<dbReference type="Proteomes" id="UP001211894">
    <property type="component" value="Unassembled WGS sequence"/>
</dbReference>
<dbReference type="EMBL" id="JAQKAB010000017">
    <property type="protein sequence ID" value="MDA7028415.1"/>
    <property type="molecule type" value="Genomic_DNA"/>
</dbReference>
<dbReference type="InterPro" id="IPR038734">
    <property type="entry name" value="YhaN_AAA"/>
</dbReference>
<proteinExistence type="predicted"/>
<dbReference type="Pfam" id="PF13514">
    <property type="entry name" value="AAA_27"/>
    <property type="match status" value="1"/>
</dbReference>
<evidence type="ECO:0000259" key="3">
    <source>
        <dbReference type="Pfam" id="PF13514"/>
    </source>
</evidence>
<feature type="transmembrane region" description="Helical" evidence="2">
    <location>
        <begin position="462"/>
        <end position="480"/>
    </location>
</feature>
<protein>
    <submittedName>
        <fullName evidence="4">AAA family ATPase</fullName>
    </submittedName>
</protein>
<evidence type="ECO:0000313" key="4">
    <source>
        <dbReference type="EMBL" id="MDA7028415.1"/>
    </source>
</evidence>
<gene>
    <name evidence="4" type="ORF">PJ311_17900</name>
</gene>
<dbReference type="SUPFAM" id="SSF52540">
    <property type="entry name" value="P-loop containing nucleoside triphosphate hydrolases"/>
    <property type="match status" value="1"/>
</dbReference>
<dbReference type="PANTHER" id="PTHR41259:SF1">
    <property type="entry name" value="DOUBLE-STRAND BREAK REPAIR RAD50 ATPASE, PUTATIVE-RELATED"/>
    <property type="match status" value="1"/>
</dbReference>
<keyword evidence="2" id="KW-1133">Transmembrane helix</keyword>
<comment type="caution">
    <text evidence="4">The sequence shown here is derived from an EMBL/GenBank/DDBJ whole genome shotgun (WGS) entry which is preliminary data.</text>
</comment>
<sequence length="981" mass="115126">MKIQTLHIYGYGKFINQIFHLSSSNLHLIYGLNEAGKTTLMSFIESVLFGFPKTKRYEPKTGGTYGGMLEVHHHEFGYLRIERTAGKPERVNIYLENGSIRSEDFLNKLLSNMDRPLYKAIYSFDVFGLQEIHKMNRDKIGRFLLFSSLFGSDAISKMDANLLKKQEEVFKPNGRKPELNQELERLKRLSEELKKAKAREGEYHHLLSENKATKAMIKKHEQLLSEFTGELEQLKQALQIYPLIAEERVLINELKTCQSDFPETGLFELEKYESHLHPKLAQLKGLEEKKSDLMKQSVELAPQKGHLQYEVKIEELLAEYRFYQSYKEKIMMLTEQLAQMEKRVKEGMTRLKIDNETEILKVDTTYEYEWKLQETIQIYLQLCDKKRMLDEHFERTRADLEEAEQACASLAEKVMAEDVRQQKEEALSRFEVTSGQLGKREELKRQLSFLKKEQKERTKRRNIGAVLTILTAFVACISALFFKEWFLVMLIVPISIVFVLFFLKKSEPSSVMMFIENQLDNLEDSAIKHGPEQTKLREELWQDEQSRQFLMMKQAELKQRETDYERAIQKYEDWEAEIHPYQQQADDYVKELNLAIEPAFLLDAYSLIKELNNDLIKKWELKEELNHFQEKSASFEERLMNIATSLHHFEESIPDLMYSLKNELDAEKQRLRKEQELNMSIDHTLEQIKELTREADYFKSKISDLFAKAGASDREMFIKLAKQDRTNKDLKEKLNQIQRELRIKDEIAITLASENSFTGLEEQLSNVKEQKARTEQQLIEEREKVALLTAEQRRLEESGTVSELTHQLEMQKDQVAQAAKKWASIKLIRQAVKNKLDEHKRIRLPKLLETAESLLKTLTGDRYEKIYFTETNDSIMVLRKDGAAYHAHELSQATCEQLYLAIRFALALSHQKGVRLPFQLDDSFVHFDHDRFKRVLELLKELSGGDQQILYYTCHDHIKASFHDEEMTVLSQPLQEMVKKA</sequence>
<organism evidence="4 5">
    <name type="scientific">Bacillus changyiensis</name>
    <dbReference type="NCBI Taxonomy" id="3004103"/>
    <lineage>
        <taxon>Bacteria</taxon>
        <taxon>Bacillati</taxon>
        <taxon>Bacillota</taxon>
        <taxon>Bacilli</taxon>
        <taxon>Bacillales</taxon>
        <taxon>Bacillaceae</taxon>
        <taxon>Bacillus</taxon>
    </lineage>
</organism>